<accession>A0AAD9HL86</accession>
<proteinExistence type="predicted"/>
<keyword evidence="3" id="KW-1185">Reference proteome</keyword>
<dbReference type="AlphaFoldDB" id="A0AAD9HL86"/>
<sequence>MRPEPTAKRPSPLVIKDSSDDTSWPEIPPQPLPPPLSPLPEGRKPTTKTTCHDYPKRIKDAWYWLERLVTG</sequence>
<evidence type="ECO:0000313" key="2">
    <source>
        <dbReference type="EMBL" id="KAK2029869.1"/>
    </source>
</evidence>
<organism evidence="2 3">
    <name type="scientific">Colletotrichum zoysiae</name>
    <dbReference type="NCBI Taxonomy" id="1216348"/>
    <lineage>
        <taxon>Eukaryota</taxon>
        <taxon>Fungi</taxon>
        <taxon>Dikarya</taxon>
        <taxon>Ascomycota</taxon>
        <taxon>Pezizomycotina</taxon>
        <taxon>Sordariomycetes</taxon>
        <taxon>Hypocreomycetidae</taxon>
        <taxon>Glomerellales</taxon>
        <taxon>Glomerellaceae</taxon>
        <taxon>Colletotrichum</taxon>
        <taxon>Colletotrichum graminicola species complex</taxon>
    </lineage>
</organism>
<gene>
    <name evidence="2" type="ORF">LX32DRAFT_638693</name>
</gene>
<comment type="caution">
    <text evidence="2">The sequence shown here is derived from an EMBL/GenBank/DDBJ whole genome shotgun (WGS) entry which is preliminary data.</text>
</comment>
<feature type="region of interest" description="Disordered" evidence="1">
    <location>
        <begin position="1"/>
        <end position="52"/>
    </location>
</feature>
<name>A0AAD9HL86_9PEZI</name>
<dbReference type="Proteomes" id="UP001232148">
    <property type="component" value="Unassembled WGS sequence"/>
</dbReference>
<evidence type="ECO:0000256" key="1">
    <source>
        <dbReference type="SAM" id="MobiDB-lite"/>
    </source>
</evidence>
<protein>
    <submittedName>
        <fullName evidence="2">Uncharacterized protein</fullName>
    </submittedName>
</protein>
<evidence type="ECO:0000313" key="3">
    <source>
        <dbReference type="Proteomes" id="UP001232148"/>
    </source>
</evidence>
<dbReference type="EMBL" id="MU842858">
    <property type="protein sequence ID" value="KAK2029869.1"/>
    <property type="molecule type" value="Genomic_DNA"/>
</dbReference>
<feature type="compositionally biased region" description="Pro residues" evidence="1">
    <location>
        <begin position="26"/>
        <end position="38"/>
    </location>
</feature>
<reference evidence="2" key="1">
    <citation type="submission" date="2021-06" db="EMBL/GenBank/DDBJ databases">
        <title>Comparative genomics, transcriptomics and evolutionary studies reveal genomic signatures of adaptation to plant cell wall in hemibiotrophic fungi.</title>
        <authorList>
            <consortium name="DOE Joint Genome Institute"/>
            <person name="Baroncelli R."/>
            <person name="Diaz J.F."/>
            <person name="Benocci T."/>
            <person name="Peng M."/>
            <person name="Battaglia E."/>
            <person name="Haridas S."/>
            <person name="Andreopoulos W."/>
            <person name="Labutti K."/>
            <person name="Pangilinan J."/>
            <person name="Floch G.L."/>
            <person name="Makela M.R."/>
            <person name="Henrissat B."/>
            <person name="Grigoriev I.V."/>
            <person name="Crouch J.A."/>
            <person name="De Vries R.P."/>
            <person name="Sukno S.A."/>
            <person name="Thon M.R."/>
        </authorList>
    </citation>
    <scope>NUCLEOTIDE SEQUENCE</scope>
    <source>
        <strain evidence="2">MAFF235873</strain>
    </source>
</reference>